<name>A0A0A8K610_9HYPH</name>
<dbReference type="SUPFAM" id="SSF48013">
    <property type="entry name" value="NusB-like"/>
    <property type="match status" value="1"/>
</dbReference>
<dbReference type="OrthoDB" id="9797817at2"/>
<evidence type="ECO:0000256" key="4">
    <source>
        <dbReference type="ARBA" id="ARBA00023015"/>
    </source>
</evidence>
<evidence type="ECO:0000256" key="5">
    <source>
        <dbReference type="ARBA" id="ARBA00023163"/>
    </source>
</evidence>
<evidence type="ECO:0000313" key="9">
    <source>
        <dbReference type="Proteomes" id="UP000031643"/>
    </source>
</evidence>
<evidence type="ECO:0000256" key="6">
    <source>
        <dbReference type="HAMAP-Rule" id="MF_00073"/>
    </source>
</evidence>
<proteinExistence type="inferred from homology"/>
<dbReference type="GO" id="GO:0005829">
    <property type="term" value="C:cytosol"/>
    <property type="evidence" value="ECO:0007669"/>
    <property type="project" value="TreeGrafter"/>
</dbReference>
<keyword evidence="5 6" id="KW-0804">Transcription</keyword>
<reference evidence="8 9" key="1">
    <citation type="submission" date="2014-09" db="EMBL/GenBank/DDBJ databases">
        <title>Genome sequencing of Methyloceanibacter caenitepidi Gela4.</title>
        <authorList>
            <person name="Takeuchi M."/>
            <person name="Susumu S."/>
            <person name="Kamagata Y."/>
            <person name="Oshima K."/>
            <person name="Hattori M."/>
            <person name="Iwasaki W."/>
        </authorList>
    </citation>
    <scope>NUCLEOTIDE SEQUENCE [LARGE SCALE GENOMIC DNA]</scope>
    <source>
        <strain evidence="8 9">Gela4</strain>
    </source>
</reference>
<keyword evidence="3 6" id="KW-0694">RNA-binding</keyword>
<dbReference type="Gene3D" id="1.10.940.10">
    <property type="entry name" value="NusB-like"/>
    <property type="match status" value="1"/>
</dbReference>
<dbReference type="PANTHER" id="PTHR11078:SF3">
    <property type="entry name" value="ANTITERMINATION NUSB DOMAIN-CONTAINING PROTEIN"/>
    <property type="match status" value="1"/>
</dbReference>
<dbReference type="GO" id="GO:0031564">
    <property type="term" value="P:transcription antitermination"/>
    <property type="evidence" value="ECO:0007669"/>
    <property type="project" value="UniProtKB-KW"/>
</dbReference>
<dbReference type="EMBL" id="AP014648">
    <property type="protein sequence ID" value="BAQ17424.1"/>
    <property type="molecule type" value="Genomic_DNA"/>
</dbReference>
<dbReference type="InterPro" id="IPR035926">
    <property type="entry name" value="NusB-like_sf"/>
</dbReference>
<evidence type="ECO:0000256" key="2">
    <source>
        <dbReference type="ARBA" id="ARBA00022814"/>
    </source>
</evidence>
<dbReference type="STRING" id="1384459.GL4_1974"/>
<dbReference type="KEGG" id="mcg:GL4_1974"/>
<accession>A0A0A8K610</accession>
<evidence type="ECO:0000256" key="3">
    <source>
        <dbReference type="ARBA" id="ARBA00022884"/>
    </source>
</evidence>
<dbReference type="Pfam" id="PF01029">
    <property type="entry name" value="NusB"/>
    <property type="match status" value="1"/>
</dbReference>
<feature type="domain" description="NusB/RsmB/TIM44" evidence="7">
    <location>
        <begin position="16"/>
        <end position="150"/>
    </location>
</feature>
<dbReference type="GO" id="GO:0006353">
    <property type="term" value="P:DNA-templated transcription termination"/>
    <property type="evidence" value="ECO:0007669"/>
    <property type="project" value="UniProtKB-UniRule"/>
</dbReference>
<dbReference type="AlphaFoldDB" id="A0A0A8K610"/>
<evidence type="ECO:0000256" key="1">
    <source>
        <dbReference type="ARBA" id="ARBA00005952"/>
    </source>
</evidence>
<keyword evidence="9" id="KW-1185">Reference proteome</keyword>
<gene>
    <name evidence="6" type="primary">nusB</name>
    <name evidence="8" type="ORF">GL4_1974</name>
</gene>
<sequence>MTRKNKTTDRASSRSAARLAAVQALYQMDMTGIDLNDVIAEFQTHRLGQVVEGEHYHEAEAEFFHDLVDGVVREQRQLDPMLDQQLAEGWRLNRVDSILRALLRSAAFELYIRDDVPARVVINEYVDIAHAFFEGEEPKVVNGVLDRLARKVRSEEFARAALGEG</sequence>
<dbReference type="InterPro" id="IPR006027">
    <property type="entry name" value="NusB_RsmB_TIM44"/>
</dbReference>
<dbReference type="PANTHER" id="PTHR11078">
    <property type="entry name" value="N UTILIZATION SUBSTANCE PROTEIN B-RELATED"/>
    <property type="match status" value="1"/>
</dbReference>
<dbReference type="HOGENOM" id="CLU_087843_4_0_5"/>
<comment type="similarity">
    <text evidence="1 6">Belongs to the NusB family.</text>
</comment>
<keyword evidence="2 6" id="KW-0889">Transcription antitermination</keyword>
<evidence type="ECO:0000313" key="8">
    <source>
        <dbReference type="EMBL" id="BAQ17424.1"/>
    </source>
</evidence>
<protein>
    <recommendedName>
        <fullName evidence="6">Transcription antitermination protein NusB</fullName>
    </recommendedName>
    <alternativeName>
        <fullName evidence="6">Antitermination factor NusB</fullName>
    </alternativeName>
</protein>
<dbReference type="RefSeq" id="WP_045366956.1">
    <property type="nucleotide sequence ID" value="NZ_AP014648.1"/>
</dbReference>
<dbReference type="HAMAP" id="MF_00073">
    <property type="entry name" value="NusB"/>
    <property type="match status" value="1"/>
</dbReference>
<dbReference type="GO" id="GO:0003723">
    <property type="term" value="F:RNA binding"/>
    <property type="evidence" value="ECO:0007669"/>
    <property type="project" value="UniProtKB-UniRule"/>
</dbReference>
<dbReference type="InterPro" id="IPR011605">
    <property type="entry name" value="NusB_fam"/>
</dbReference>
<organism evidence="8 9">
    <name type="scientific">Methyloceanibacter caenitepidi</name>
    <dbReference type="NCBI Taxonomy" id="1384459"/>
    <lineage>
        <taxon>Bacteria</taxon>
        <taxon>Pseudomonadati</taxon>
        <taxon>Pseudomonadota</taxon>
        <taxon>Alphaproteobacteria</taxon>
        <taxon>Hyphomicrobiales</taxon>
        <taxon>Hyphomicrobiaceae</taxon>
        <taxon>Methyloceanibacter</taxon>
    </lineage>
</organism>
<dbReference type="NCBIfam" id="TIGR01951">
    <property type="entry name" value="nusB"/>
    <property type="match status" value="1"/>
</dbReference>
<dbReference type="Proteomes" id="UP000031643">
    <property type="component" value="Chromosome"/>
</dbReference>
<evidence type="ECO:0000259" key="7">
    <source>
        <dbReference type="Pfam" id="PF01029"/>
    </source>
</evidence>
<keyword evidence="4 6" id="KW-0805">Transcription regulation</keyword>
<comment type="function">
    <text evidence="6">Involved in transcription antitermination. Required for transcription of ribosomal RNA (rRNA) genes. Binds specifically to the boxA antiterminator sequence of the ribosomal RNA (rrn) operons.</text>
</comment>